<dbReference type="InterPro" id="IPR029222">
    <property type="entry name" value="VCF1/2-like"/>
</dbReference>
<reference evidence="2 3" key="1">
    <citation type="submission" date="2016-06" db="EMBL/GenBank/DDBJ databases">
        <title>The Draft Genome Sequence and Annotation of the Desert Woodrat Neotoma lepida.</title>
        <authorList>
            <person name="Campbell M."/>
            <person name="Oakeson K.F."/>
            <person name="Yandell M."/>
            <person name="Halpert J.R."/>
            <person name="Dearing D."/>
        </authorList>
    </citation>
    <scope>NUCLEOTIDE SEQUENCE [LARGE SCALE GENOMIC DNA]</scope>
    <source>
        <strain evidence="2">417</strain>
        <tissue evidence="2">Liver</tissue>
    </source>
</reference>
<evidence type="ECO:0000313" key="3">
    <source>
        <dbReference type="Proteomes" id="UP000092124"/>
    </source>
</evidence>
<keyword evidence="3" id="KW-1185">Reference proteome</keyword>
<dbReference type="Pfam" id="PF15434">
    <property type="entry name" value="FAM104"/>
    <property type="match status" value="1"/>
</dbReference>
<protein>
    <submittedName>
        <fullName evidence="2">Uncharacterized protein</fullName>
    </submittedName>
</protein>
<dbReference type="OrthoDB" id="9939148at2759"/>
<dbReference type="Proteomes" id="UP000092124">
    <property type="component" value="Unassembled WGS sequence"/>
</dbReference>
<gene>
    <name evidence="2" type="ORF">A6R68_01117</name>
</gene>
<dbReference type="AlphaFoldDB" id="A0A1A6GYC4"/>
<accession>A0A1A6GYC4</accession>
<evidence type="ECO:0000313" key="2">
    <source>
        <dbReference type="EMBL" id="OBS70342.1"/>
    </source>
</evidence>
<comment type="caution">
    <text evidence="2">The sequence shown here is derived from an EMBL/GenBank/DDBJ whole genome shotgun (WGS) entry which is preliminary data.</text>
</comment>
<dbReference type="EMBL" id="LZPO01066337">
    <property type="protein sequence ID" value="OBS70342.1"/>
    <property type="molecule type" value="Genomic_DNA"/>
</dbReference>
<sequence>MVVEQVHLDSEHQNETRFGDYNLGMGHLHSVCPSKSSLPPESVIDFLWHNGFRMRASSSANERSHGSINNPKRESVPESSLNQNIAELNSNIPEFSHEDYALYWHLSSIKHEVQTDDVFMQVRCHMILVPESLVSQEDFLPLRKALLFPVLLPRGLLLSGLLLEQSL</sequence>
<organism evidence="2 3">
    <name type="scientific">Neotoma lepida</name>
    <name type="common">Desert woodrat</name>
    <dbReference type="NCBI Taxonomy" id="56216"/>
    <lineage>
        <taxon>Eukaryota</taxon>
        <taxon>Metazoa</taxon>
        <taxon>Chordata</taxon>
        <taxon>Craniata</taxon>
        <taxon>Vertebrata</taxon>
        <taxon>Euteleostomi</taxon>
        <taxon>Mammalia</taxon>
        <taxon>Eutheria</taxon>
        <taxon>Euarchontoglires</taxon>
        <taxon>Glires</taxon>
        <taxon>Rodentia</taxon>
        <taxon>Myomorpha</taxon>
        <taxon>Muroidea</taxon>
        <taxon>Cricetidae</taxon>
        <taxon>Neotominae</taxon>
        <taxon>Neotoma</taxon>
    </lineage>
</organism>
<name>A0A1A6GYC4_NEOLE</name>
<feature type="compositionally biased region" description="Polar residues" evidence="1">
    <location>
        <begin position="58"/>
        <end position="70"/>
    </location>
</feature>
<evidence type="ECO:0000256" key="1">
    <source>
        <dbReference type="SAM" id="MobiDB-lite"/>
    </source>
</evidence>
<feature type="region of interest" description="Disordered" evidence="1">
    <location>
        <begin position="58"/>
        <end position="80"/>
    </location>
</feature>
<proteinExistence type="predicted"/>